<dbReference type="EMBL" id="JACCCC010000001">
    <property type="protein sequence ID" value="NYE46701.1"/>
    <property type="molecule type" value="Genomic_DNA"/>
</dbReference>
<dbReference type="AlphaFoldDB" id="A0A852TST9"/>
<dbReference type="Proteomes" id="UP000589036">
    <property type="component" value="Unassembled WGS sequence"/>
</dbReference>
<name>A0A852TST9_9ACTN</name>
<accession>A0A852TST9</accession>
<reference evidence="1 2" key="1">
    <citation type="submission" date="2020-07" db="EMBL/GenBank/DDBJ databases">
        <title>Sequencing the genomes of 1000 actinobacteria strains.</title>
        <authorList>
            <person name="Klenk H.-P."/>
        </authorList>
    </citation>
    <scope>NUCLEOTIDE SEQUENCE [LARGE SCALE GENOMIC DNA]</scope>
    <source>
        <strain evidence="1 2">CXB654</strain>
    </source>
</reference>
<organism evidence="1 2">
    <name type="scientific">Spinactinospora alkalitolerans</name>
    <dbReference type="NCBI Taxonomy" id="687207"/>
    <lineage>
        <taxon>Bacteria</taxon>
        <taxon>Bacillati</taxon>
        <taxon>Actinomycetota</taxon>
        <taxon>Actinomycetes</taxon>
        <taxon>Streptosporangiales</taxon>
        <taxon>Nocardiopsidaceae</taxon>
        <taxon>Spinactinospora</taxon>
    </lineage>
</organism>
<sequence>MRSPHHVFVGREASLVADPSELDEGTYERGPLSKARSLIAAGQVQSSGTLVALLHILST</sequence>
<keyword evidence="2" id="KW-1185">Reference proteome</keyword>
<protein>
    <submittedName>
        <fullName evidence="1">Uncharacterized protein</fullName>
    </submittedName>
</protein>
<dbReference type="RefSeq" id="WP_179642764.1">
    <property type="nucleotide sequence ID" value="NZ_BAAAYY010000033.1"/>
</dbReference>
<comment type="caution">
    <text evidence="1">The sequence shown here is derived from an EMBL/GenBank/DDBJ whole genome shotgun (WGS) entry which is preliminary data.</text>
</comment>
<proteinExistence type="predicted"/>
<evidence type="ECO:0000313" key="1">
    <source>
        <dbReference type="EMBL" id="NYE46701.1"/>
    </source>
</evidence>
<gene>
    <name evidence="1" type="ORF">HDA32_001821</name>
</gene>
<evidence type="ECO:0000313" key="2">
    <source>
        <dbReference type="Proteomes" id="UP000589036"/>
    </source>
</evidence>